<organism evidence="1 2">
    <name type="scientific">Fimbriiglobus ruber</name>
    <dbReference type="NCBI Taxonomy" id="1908690"/>
    <lineage>
        <taxon>Bacteria</taxon>
        <taxon>Pseudomonadati</taxon>
        <taxon>Planctomycetota</taxon>
        <taxon>Planctomycetia</taxon>
        <taxon>Gemmatales</taxon>
        <taxon>Gemmataceae</taxon>
        <taxon>Fimbriiglobus</taxon>
    </lineage>
</organism>
<evidence type="ECO:0000313" key="1">
    <source>
        <dbReference type="EMBL" id="OWK38708.1"/>
    </source>
</evidence>
<dbReference type="AlphaFoldDB" id="A0A225DJD6"/>
<reference evidence="2" key="1">
    <citation type="submission" date="2017-06" db="EMBL/GenBank/DDBJ databases">
        <title>Genome analysis of Fimbriiglobus ruber SP5, the first member of the order Planctomycetales with confirmed chitinolytic capability.</title>
        <authorList>
            <person name="Ravin N.V."/>
            <person name="Rakitin A.L."/>
            <person name="Ivanova A.A."/>
            <person name="Beletsky A.V."/>
            <person name="Kulichevskaya I.S."/>
            <person name="Mardanov A.V."/>
            <person name="Dedysh S.N."/>
        </authorList>
    </citation>
    <scope>NUCLEOTIDE SEQUENCE [LARGE SCALE GENOMIC DNA]</scope>
    <source>
        <strain evidence="2">SP5</strain>
    </source>
</reference>
<protein>
    <submittedName>
        <fullName evidence="1">Uncharacterized protein</fullName>
    </submittedName>
</protein>
<gene>
    <name evidence="1" type="ORF">FRUB_07828</name>
</gene>
<dbReference type="Proteomes" id="UP000214646">
    <property type="component" value="Unassembled WGS sequence"/>
</dbReference>
<accession>A0A225DJD6</accession>
<sequence>MRVSLVLPASLYRLTRKMFIHNLLMPLIFAKSGQREDEISSPDNNLL</sequence>
<proteinExistence type="predicted"/>
<keyword evidence="2" id="KW-1185">Reference proteome</keyword>
<name>A0A225DJD6_9BACT</name>
<dbReference type="EMBL" id="NIDE01000014">
    <property type="protein sequence ID" value="OWK38708.1"/>
    <property type="molecule type" value="Genomic_DNA"/>
</dbReference>
<comment type="caution">
    <text evidence="1">The sequence shown here is derived from an EMBL/GenBank/DDBJ whole genome shotgun (WGS) entry which is preliminary data.</text>
</comment>
<evidence type="ECO:0000313" key="2">
    <source>
        <dbReference type="Proteomes" id="UP000214646"/>
    </source>
</evidence>